<protein>
    <submittedName>
        <fullName evidence="1">Uncharacterized protein</fullName>
    </submittedName>
</protein>
<proteinExistence type="predicted"/>
<feature type="non-terminal residue" evidence="1">
    <location>
        <position position="49"/>
    </location>
</feature>
<gene>
    <name evidence="1" type="primary">ORF149790</name>
</gene>
<reference evidence="1" key="1">
    <citation type="submission" date="2014-12" db="EMBL/GenBank/DDBJ databases">
        <title>Insight into the proteome of Arion vulgaris.</title>
        <authorList>
            <person name="Aradska J."/>
            <person name="Bulat T."/>
            <person name="Smidak R."/>
            <person name="Sarate P."/>
            <person name="Gangsoo J."/>
            <person name="Sialana F."/>
            <person name="Bilban M."/>
            <person name="Lubec G."/>
        </authorList>
    </citation>
    <scope>NUCLEOTIDE SEQUENCE</scope>
    <source>
        <tissue evidence="1">Skin</tissue>
    </source>
</reference>
<accession>A0A0B7AXI1</accession>
<evidence type="ECO:0000313" key="1">
    <source>
        <dbReference type="EMBL" id="CEK85709.1"/>
    </source>
</evidence>
<name>A0A0B7AXI1_9EUPU</name>
<dbReference type="EMBL" id="HACG01038844">
    <property type="protein sequence ID" value="CEK85709.1"/>
    <property type="molecule type" value="Transcribed_RNA"/>
</dbReference>
<dbReference type="AlphaFoldDB" id="A0A0B7AXI1"/>
<sequence length="49" mass="5466">MRVINAQLEVDFVIYNVCIVSICSLTSSELDPNPSVPGLNCQQIWKQIS</sequence>
<organism evidence="1">
    <name type="scientific">Arion vulgaris</name>
    <dbReference type="NCBI Taxonomy" id="1028688"/>
    <lineage>
        <taxon>Eukaryota</taxon>
        <taxon>Metazoa</taxon>
        <taxon>Spiralia</taxon>
        <taxon>Lophotrochozoa</taxon>
        <taxon>Mollusca</taxon>
        <taxon>Gastropoda</taxon>
        <taxon>Heterobranchia</taxon>
        <taxon>Euthyneura</taxon>
        <taxon>Panpulmonata</taxon>
        <taxon>Eupulmonata</taxon>
        <taxon>Stylommatophora</taxon>
        <taxon>Helicina</taxon>
        <taxon>Arionoidea</taxon>
        <taxon>Arionidae</taxon>
        <taxon>Arion</taxon>
    </lineage>
</organism>